<dbReference type="InterPro" id="IPR029041">
    <property type="entry name" value="FAD-linked_oxidoreductase-like"/>
</dbReference>
<dbReference type="EMBL" id="BARW01015872">
    <property type="protein sequence ID" value="GAI99884.1"/>
    <property type="molecule type" value="Genomic_DNA"/>
</dbReference>
<dbReference type="Pfam" id="PF02219">
    <property type="entry name" value="MTHFR"/>
    <property type="match status" value="1"/>
</dbReference>
<name>X1V5G6_9ZZZZ</name>
<comment type="pathway">
    <text evidence="2">One-carbon metabolism; tetrahydrofolate interconversion.</text>
</comment>
<accession>X1V5G6</accession>
<proteinExistence type="predicted"/>
<evidence type="ECO:0000313" key="6">
    <source>
        <dbReference type="EMBL" id="GAI99884.1"/>
    </source>
</evidence>
<dbReference type="GO" id="GO:0006555">
    <property type="term" value="P:methionine metabolic process"/>
    <property type="evidence" value="ECO:0007669"/>
    <property type="project" value="InterPro"/>
</dbReference>
<evidence type="ECO:0000256" key="3">
    <source>
        <dbReference type="ARBA" id="ARBA00022630"/>
    </source>
</evidence>
<dbReference type="AlphaFoldDB" id="X1V5G6"/>
<keyword evidence="3" id="KW-0285">Flavoprotein</keyword>
<organism evidence="6">
    <name type="scientific">marine sediment metagenome</name>
    <dbReference type="NCBI Taxonomy" id="412755"/>
    <lineage>
        <taxon>unclassified sequences</taxon>
        <taxon>metagenomes</taxon>
        <taxon>ecological metagenomes</taxon>
    </lineage>
</organism>
<comment type="cofactor">
    <cofactor evidence="1">
        <name>FAD</name>
        <dbReference type="ChEBI" id="CHEBI:57692"/>
    </cofactor>
</comment>
<dbReference type="GO" id="GO:0004489">
    <property type="term" value="F:methylenetetrahydrofolate reductase [NAD(P)H] activity"/>
    <property type="evidence" value="ECO:0007669"/>
    <property type="project" value="InterPro"/>
</dbReference>
<comment type="caution">
    <text evidence="6">The sequence shown here is derived from an EMBL/GenBank/DDBJ whole genome shotgun (WGS) entry which is preliminary data.</text>
</comment>
<keyword evidence="4" id="KW-0274">FAD</keyword>
<keyword evidence="5" id="KW-0560">Oxidoreductase</keyword>
<reference evidence="6" key="1">
    <citation type="journal article" date="2014" name="Front. Microbiol.">
        <title>High frequency of phylogenetically diverse reductive dehalogenase-homologous genes in deep subseafloor sedimentary metagenomes.</title>
        <authorList>
            <person name="Kawai M."/>
            <person name="Futagami T."/>
            <person name="Toyoda A."/>
            <person name="Takaki Y."/>
            <person name="Nishi S."/>
            <person name="Hori S."/>
            <person name="Arai W."/>
            <person name="Tsubouchi T."/>
            <person name="Morono Y."/>
            <person name="Uchiyama I."/>
            <person name="Ito T."/>
            <person name="Fujiyama A."/>
            <person name="Inagaki F."/>
            <person name="Takami H."/>
        </authorList>
    </citation>
    <scope>NUCLEOTIDE SEQUENCE</scope>
    <source>
        <strain evidence="6">Expedition CK06-06</strain>
    </source>
</reference>
<dbReference type="InterPro" id="IPR003171">
    <property type="entry name" value="Mehydrof_redctse-like"/>
</dbReference>
<sequence length="158" mass="17036">MVAEANRLKNAVIDPGTFCITWEQVAGKGAFEKQQETIFQNAQRAAKEGKVHGISITDSPSGNPAISSEMLCAEIKRLGIEPLVHLALRDKNRNQVESLLYGLAAASVRNLLVVSGDYPTKTALGGKAKPVFDLDPTHVMQLIGLMNRGLVITLSSRP</sequence>
<gene>
    <name evidence="6" type="ORF">S12H4_27763</name>
</gene>
<dbReference type="UniPathway" id="UPA00193"/>
<evidence type="ECO:0000256" key="2">
    <source>
        <dbReference type="ARBA" id="ARBA00004777"/>
    </source>
</evidence>
<dbReference type="SUPFAM" id="SSF51730">
    <property type="entry name" value="FAD-linked oxidoreductase"/>
    <property type="match status" value="1"/>
</dbReference>
<evidence type="ECO:0000256" key="5">
    <source>
        <dbReference type="ARBA" id="ARBA00023002"/>
    </source>
</evidence>
<dbReference type="GO" id="GO:0035999">
    <property type="term" value="P:tetrahydrofolate interconversion"/>
    <property type="evidence" value="ECO:0007669"/>
    <property type="project" value="UniProtKB-UniPathway"/>
</dbReference>
<evidence type="ECO:0000256" key="1">
    <source>
        <dbReference type="ARBA" id="ARBA00001974"/>
    </source>
</evidence>
<protein>
    <submittedName>
        <fullName evidence="6">Uncharacterized protein</fullName>
    </submittedName>
</protein>
<evidence type="ECO:0000256" key="4">
    <source>
        <dbReference type="ARBA" id="ARBA00022827"/>
    </source>
</evidence>
<dbReference type="Gene3D" id="3.20.20.220">
    <property type="match status" value="1"/>
</dbReference>